<reference evidence="1" key="1">
    <citation type="submission" date="2022-02" db="EMBL/GenBank/DDBJ databases">
        <title>Plant Genome Project.</title>
        <authorList>
            <person name="Zhang R.-G."/>
        </authorList>
    </citation>
    <scope>NUCLEOTIDE SEQUENCE</scope>
    <source>
        <strain evidence="1">AT1</strain>
    </source>
</reference>
<accession>A0ACC0LXY2</accession>
<keyword evidence="2" id="KW-1185">Reference proteome</keyword>
<evidence type="ECO:0000313" key="2">
    <source>
        <dbReference type="Proteomes" id="UP001062846"/>
    </source>
</evidence>
<protein>
    <submittedName>
        <fullName evidence="1">Uncharacterized protein</fullName>
    </submittedName>
</protein>
<comment type="caution">
    <text evidence="1">The sequence shown here is derived from an EMBL/GenBank/DDBJ whole genome shotgun (WGS) entry which is preliminary data.</text>
</comment>
<sequence length="67" mass="7596">MVVSKPISYVFDINPPPDVPSDDYRVPCTLMLSPIKHITFCSMVMDVLMVGQIAFVMESNYSMPLQR</sequence>
<dbReference type="Proteomes" id="UP001062846">
    <property type="component" value="Chromosome 11"/>
</dbReference>
<proteinExistence type="predicted"/>
<evidence type="ECO:0000313" key="1">
    <source>
        <dbReference type="EMBL" id="KAI8533136.1"/>
    </source>
</evidence>
<gene>
    <name evidence="1" type="ORF">RHMOL_Rhmol11G0272700</name>
</gene>
<name>A0ACC0LXY2_RHOML</name>
<organism evidence="1 2">
    <name type="scientific">Rhododendron molle</name>
    <name type="common">Chinese azalea</name>
    <name type="synonym">Azalea mollis</name>
    <dbReference type="NCBI Taxonomy" id="49168"/>
    <lineage>
        <taxon>Eukaryota</taxon>
        <taxon>Viridiplantae</taxon>
        <taxon>Streptophyta</taxon>
        <taxon>Embryophyta</taxon>
        <taxon>Tracheophyta</taxon>
        <taxon>Spermatophyta</taxon>
        <taxon>Magnoliopsida</taxon>
        <taxon>eudicotyledons</taxon>
        <taxon>Gunneridae</taxon>
        <taxon>Pentapetalae</taxon>
        <taxon>asterids</taxon>
        <taxon>Ericales</taxon>
        <taxon>Ericaceae</taxon>
        <taxon>Ericoideae</taxon>
        <taxon>Rhodoreae</taxon>
        <taxon>Rhododendron</taxon>
    </lineage>
</organism>
<dbReference type="EMBL" id="CM046398">
    <property type="protein sequence ID" value="KAI8533136.1"/>
    <property type="molecule type" value="Genomic_DNA"/>
</dbReference>